<keyword evidence="2" id="KW-1185">Reference proteome</keyword>
<organism evidence="1 2">
    <name type="scientific">Eumeta variegata</name>
    <name type="common">Bagworm moth</name>
    <name type="synonym">Eumeta japonica</name>
    <dbReference type="NCBI Taxonomy" id="151549"/>
    <lineage>
        <taxon>Eukaryota</taxon>
        <taxon>Metazoa</taxon>
        <taxon>Ecdysozoa</taxon>
        <taxon>Arthropoda</taxon>
        <taxon>Hexapoda</taxon>
        <taxon>Insecta</taxon>
        <taxon>Pterygota</taxon>
        <taxon>Neoptera</taxon>
        <taxon>Endopterygota</taxon>
        <taxon>Lepidoptera</taxon>
        <taxon>Glossata</taxon>
        <taxon>Ditrysia</taxon>
        <taxon>Tineoidea</taxon>
        <taxon>Psychidae</taxon>
        <taxon>Oiketicinae</taxon>
        <taxon>Eumeta</taxon>
    </lineage>
</organism>
<name>A0A4C1YQ76_EUMVA</name>
<dbReference type="Proteomes" id="UP000299102">
    <property type="component" value="Unassembled WGS sequence"/>
</dbReference>
<protein>
    <submittedName>
        <fullName evidence="1">Uncharacterized protein</fullName>
    </submittedName>
</protein>
<gene>
    <name evidence="1" type="ORF">EVAR_57294_1</name>
</gene>
<comment type="caution">
    <text evidence="1">The sequence shown here is derived from an EMBL/GenBank/DDBJ whole genome shotgun (WGS) entry which is preliminary data.</text>
</comment>
<sequence>MKSIAFEPEGTGFDLTTSDLTNRKITSPRGIRALNLRLEVTRRGRRPRSSFHRPRIIFYYPTTLRYYIRSEKDGR</sequence>
<dbReference type="AlphaFoldDB" id="A0A4C1YQ76"/>
<accession>A0A4C1YQ76</accession>
<dbReference type="EMBL" id="BGZK01001303">
    <property type="protein sequence ID" value="GBP76769.1"/>
    <property type="molecule type" value="Genomic_DNA"/>
</dbReference>
<evidence type="ECO:0000313" key="1">
    <source>
        <dbReference type="EMBL" id="GBP76769.1"/>
    </source>
</evidence>
<proteinExistence type="predicted"/>
<evidence type="ECO:0000313" key="2">
    <source>
        <dbReference type="Proteomes" id="UP000299102"/>
    </source>
</evidence>
<reference evidence="1 2" key="1">
    <citation type="journal article" date="2019" name="Commun. Biol.">
        <title>The bagworm genome reveals a unique fibroin gene that provides high tensile strength.</title>
        <authorList>
            <person name="Kono N."/>
            <person name="Nakamura H."/>
            <person name="Ohtoshi R."/>
            <person name="Tomita M."/>
            <person name="Numata K."/>
            <person name="Arakawa K."/>
        </authorList>
    </citation>
    <scope>NUCLEOTIDE SEQUENCE [LARGE SCALE GENOMIC DNA]</scope>
</reference>